<name>A0AAE3HDN6_9FIRM</name>
<dbReference type="Pfam" id="PF11385">
    <property type="entry name" value="DUF3189"/>
    <property type="match status" value="1"/>
</dbReference>
<gene>
    <name evidence="1" type="ORF">NSA47_04235</name>
</gene>
<keyword evidence="2" id="KW-1185">Reference proteome</keyword>
<proteinExistence type="predicted"/>
<dbReference type="InterPro" id="IPR021525">
    <property type="entry name" value="DUF3189"/>
</dbReference>
<dbReference type="RefSeq" id="WP_257529652.1">
    <property type="nucleotide sequence ID" value="NZ_JANKAS010000002.1"/>
</dbReference>
<evidence type="ECO:0000313" key="1">
    <source>
        <dbReference type="EMBL" id="MCR1898196.1"/>
    </source>
</evidence>
<organism evidence="1 2">
    <name type="scientific">Irregularibacter muris</name>
    <dbReference type="NCBI Taxonomy" id="1796619"/>
    <lineage>
        <taxon>Bacteria</taxon>
        <taxon>Bacillati</taxon>
        <taxon>Bacillota</taxon>
        <taxon>Clostridia</taxon>
        <taxon>Eubacteriales</taxon>
        <taxon>Eubacteriaceae</taxon>
        <taxon>Irregularibacter</taxon>
    </lineage>
</organism>
<dbReference type="Proteomes" id="UP001205748">
    <property type="component" value="Unassembled WGS sequence"/>
</dbReference>
<reference evidence="1" key="1">
    <citation type="submission" date="2022-07" db="EMBL/GenBank/DDBJ databases">
        <title>Enhanced cultured diversity of the mouse gut microbiota enables custom-made synthetic communities.</title>
        <authorList>
            <person name="Afrizal A."/>
        </authorList>
    </citation>
    <scope>NUCLEOTIDE SEQUENCE</scope>
    <source>
        <strain evidence="1">DSM 28593</strain>
    </source>
</reference>
<protein>
    <submittedName>
        <fullName evidence="1">DUF3189 family protein</fullName>
    </submittedName>
</protein>
<sequence length="164" mass="18758">MKIIYYCYGGAHSSVLSAAIHVGMLPTYRIPRKEEFFSIPNFDITTNDEIGTPLYMGMDIWYNEVYCMGLGPLKEKALSSILFLEKHREEFLCEQAIFIYALPIVDVGVRIGGFLSRGLGITFLGRTIIIQGLQRRYFEFVKLVNRVISHNILKDSKEVPRNLS</sequence>
<dbReference type="EMBL" id="JANKAS010000002">
    <property type="protein sequence ID" value="MCR1898196.1"/>
    <property type="molecule type" value="Genomic_DNA"/>
</dbReference>
<evidence type="ECO:0000313" key="2">
    <source>
        <dbReference type="Proteomes" id="UP001205748"/>
    </source>
</evidence>
<comment type="caution">
    <text evidence="1">The sequence shown here is derived from an EMBL/GenBank/DDBJ whole genome shotgun (WGS) entry which is preliminary data.</text>
</comment>
<accession>A0AAE3HDN6</accession>
<dbReference type="AlphaFoldDB" id="A0AAE3HDN6"/>